<dbReference type="EMBL" id="VFJE01000054">
    <property type="protein sequence ID" value="TPD68554.1"/>
    <property type="molecule type" value="Genomic_DNA"/>
</dbReference>
<dbReference type="PANTHER" id="PTHR12106">
    <property type="entry name" value="SORTILIN RELATED"/>
    <property type="match status" value="1"/>
</dbReference>
<dbReference type="Pfam" id="PF15902">
    <property type="entry name" value="Sortilin-Vps10"/>
    <property type="match status" value="1"/>
</dbReference>
<evidence type="ECO:0000256" key="2">
    <source>
        <dbReference type="ARBA" id="ARBA00022737"/>
    </source>
</evidence>
<evidence type="ECO:0000259" key="5">
    <source>
        <dbReference type="Pfam" id="PF18962"/>
    </source>
</evidence>
<dbReference type="Proteomes" id="UP000319175">
    <property type="component" value="Unassembled WGS sequence"/>
</dbReference>
<evidence type="ECO:0000313" key="6">
    <source>
        <dbReference type="EMBL" id="TPD68554.1"/>
    </source>
</evidence>
<feature type="domain" description="Sortilin N-terminal" evidence="4">
    <location>
        <begin position="209"/>
        <end position="299"/>
    </location>
</feature>
<dbReference type="InterPro" id="IPR050310">
    <property type="entry name" value="VPS10-sortilin"/>
</dbReference>
<dbReference type="SUPFAM" id="SSF110296">
    <property type="entry name" value="Oligoxyloglucan reducing end-specific cellobiohydrolase"/>
    <property type="match status" value="2"/>
</dbReference>
<protein>
    <submittedName>
        <fullName evidence="6">T9SS type A sorting domain-containing protein</fullName>
    </submittedName>
</protein>
<dbReference type="Gene3D" id="2.130.10.10">
    <property type="entry name" value="YVTN repeat-like/Quinoprotein amine dehydrogenase"/>
    <property type="match status" value="3"/>
</dbReference>
<dbReference type="PANTHER" id="PTHR12106:SF27">
    <property type="entry name" value="SORTILIN-RELATED RECEPTOR"/>
    <property type="match status" value="1"/>
</dbReference>
<evidence type="ECO:0000259" key="4">
    <source>
        <dbReference type="Pfam" id="PF15902"/>
    </source>
</evidence>
<dbReference type="Pfam" id="PF18962">
    <property type="entry name" value="Por_Secre_tail"/>
    <property type="match status" value="1"/>
</dbReference>
<dbReference type="NCBIfam" id="TIGR04183">
    <property type="entry name" value="Por_Secre_tail"/>
    <property type="match status" value="1"/>
</dbReference>
<evidence type="ECO:0000313" key="7">
    <source>
        <dbReference type="Proteomes" id="UP000319175"/>
    </source>
</evidence>
<keyword evidence="1 3" id="KW-0732">Signal</keyword>
<keyword evidence="7" id="KW-1185">Reference proteome</keyword>
<reference evidence="6 7" key="1">
    <citation type="submission" date="2019-06" db="EMBL/GenBank/DDBJ databases">
        <title>Flavobacterium sp. MaA-Y11 from geoumgang.</title>
        <authorList>
            <person name="Jeong S."/>
        </authorList>
    </citation>
    <scope>NUCLEOTIDE SEQUENCE [LARGE SCALE GENOMIC DNA]</scope>
    <source>
        <strain evidence="6 7">MaA-Y11</strain>
    </source>
</reference>
<sequence>MSIMKKITIALLLLLSYASQAQISYEASTNFGKLEDLTYDAAVQNKMYARTQGNHIIVSVDNGLTWNLKYSFPNPSAQMKDLRLHGQTNLSFSVVNSGENDGVYLFDLTTNAIIHFYALPNPQDNAQVASYSFYGTSETDLVVHTSYLEGLVARTKVFHTKSSGSTWNLIYFSVDHDDIHIDNVAFSPVSSSKIYMGRSLGPNEAIGGLLISENYGQTWTEKLPGFTFSAIAFNPLNSDDMLIGTSIGFGAHPERLYRSTDAGETWTQVPITWTDQTLNSINKITFHPTNPNHIIILEENEIVKSSDGGLTWNNIAYPQGSTSYYYGLNASYNPFNQNQVAIATDLFPQFSNDGGTTLTQVKAPFYNVVSVSHAKYQSAKHLYYGSQGGRLHKNLTSGVTSIYDIEPPTSFNPKRNYMVADPVVAGRVFTYASMGFFGSSLIMSTDYGATATVLMDAFADDMQELIVDPINPNIIYVSLRSGEGGNLYKINFANPEEIITEEITTPETSEFGDGVITGISVSASNTNEIFIVKGTKFFKSTDGGVTWVEKINGLTISPDADLIWDMARNPLDANHFIVTTSSGIFATSDAGENWTVILQGVDAKRIKYSPVNNGVMLASVHSALGIDASIYYTIDGGANWTYISPQQLNYVQSFSMDYDFYGSTINAYLATTDLGVMKYQILNLPLGIHNPELAHNPIFIYPNPANDILNIGVSGNQFEIKNTAIYSITGQKVMESTSNSINISKLSSGIYIVNVTTQNDKQFSQKLVKN</sequence>
<reference evidence="6 7" key="2">
    <citation type="submission" date="2019-06" db="EMBL/GenBank/DDBJ databases">
        <authorList>
            <person name="Seo Y."/>
        </authorList>
    </citation>
    <scope>NUCLEOTIDE SEQUENCE [LARGE SCALE GENOMIC DNA]</scope>
    <source>
        <strain evidence="6 7">MaA-Y11</strain>
    </source>
</reference>
<feature type="signal peptide" evidence="3">
    <location>
        <begin position="1"/>
        <end position="21"/>
    </location>
</feature>
<keyword evidence="2" id="KW-0677">Repeat</keyword>
<organism evidence="6 7">
    <name type="scientific">Flavobacterium microcysteis</name>
    <dbReference type="NCBI Taxonomy" id="2596891"/>
    <lineage>
        <taxon>Bacteria</taxon>
        <taxon>Pseudomonadati</taxon>
        <taxon>Bacteroidota</taxon>
        <taxon>Flavobacteriia</taxon>
        <taxon>Flavobacteriales</taxon>
        <taxon>Flavobacteriaceae</taxon>
        <taxon>Flavobacterium</taxon>
    </lineage>
</organism>
<dbReference type="InterPro" id="IPR031778">
    <property type="entry name" value="Sortilin_N"/>
</dbReference>
<dbReference type="InterPro" id="IPR026444">
    <property type="entry name" value="Secre_tail"/>
</dbReference>
<feature type="chain" id="PRO_5021208218" evidence="3">
    <location>
        <begin position="22"/>
        <end position="770"/>
    </location>
</feature>
<dbReference type="InterPro" id="IPR015943">
    <property type="entry name" value="WD40/YVTN_repeat-like_dom_sf"/>
</dbReference>
<evidence type="ECO:0000256" key="3">
    <source>
        <dbReference type="SAM" id="SignalP"/>
    </source>
</evidence>
<dbReference type="AlphaFoldDB" id="A0A501Q812"/>
<accession>A0A501Q812</accession>
<feature type="domain" description="Secretion system C-terminal sorting" evidence="5">
    <location>
        <begin position="700"/>
        <end position="768"/>
    </location>
</feature>
<dbReference type="CDD" id="cd15482">
    <property type="entry name" value="Sialidase_non-viral"/>
    <property type="match status" value="1"/>
</dbReference>
<comment type="caution">
    <text evidence="6">The sequence shown here is derived from an EMBL/GenBank/DDBJ whole genome shotgun (WGS) entry which is preliminary data.</text>
</comment>
<proteinExistence type="predicted"/>
<gene>
    <name evidence="6" type="ORF">FJA49_10860</name>
</gene>
<evidence type="ECO:0000256" key="1">
    <source>
        <dbReference type="ARBA" id="ARBA00022729"/>
    </source>
</evidence>
<name>A0A501Q812_9FLAO</name>